<comment type="caution">
    <text evidence="1">The sequence shown here is derived from an EMBL/GenBank/DDBJ whole genome shotgun (WGS) entry which is preliminary data.</text>
</comment>
<dbReference type="EMBL" id="MU859605">
    <property type="protein sequence ID" value="KAK3946644.1"/>
    <property type="molecule type" value="Genomic_DNA"/>
</dbReference>
<evidence type="ECO:0000313" key="1">
    <source>
        <dbReference type="EMBL" id="KAK3946644.1"/>
    </source>
</evidence>
<keyword evidence="2" id="KW-1185">Reference proteome</keyword>
<name>A0AAN6NIX1_9PEZI</name>
<feature type="non-terminal residue" evidence="1">
    <location>
        <position position="1"/>
    </location>
</feature>
<reference evidence="1" key="2">
    <citation type="submission" date="2023-06" db="EMBL/GenBank/DDBJ databases">
        <authorList>
            <consortium name="Lawrence Berkeley National Laboratory"/>
            <person name="Mondo S.J."/>
            <person name="Hensen N."/>
            <person name="Bonometti L."/>
            <person name="Westerberg I."/>
            <person name="Brannstrom I.O."/>
            <person name="Guillou S."/>
            <person name="Cros-Aarteil S."/>
            <person name="Calhoun S."/>
            <person name="Haridas S."/>
            <person name="Kuo A."/>
            <person name="Pangilinan J."/>
            <person name="Riley R."/>
            <person name="Labutti K."/>
            <person name="Andreopoulos B."/>
            <person name="Lipzen A."/>
            <person name="Chen C."/>
            <person name="Yanf M."/>
            <person name="Daum C."/>
            <person name="Ng V."/>
            <person name="Clum A."/>
            <person name="Steindorff A."/>
            <person name="Ohm R."/>
            <person name="Martin F."/>
            <person name="Silar P."/>
            <person name="Natvig D."/>
            <person name="Lalanne C."/>
            <person name="Gautier V."/>
            <person name="Ament-Velasquez S.L."/>
            <person name="Kruys A."/>
            <person name="Hutchinson M.I."/>
            <person name="Powell A.J."/>
            <person name="Barry K."/>
            <person name="Miller A.N."/>
            <person name="Grigoriev I.V."/>
            <person name="Debuchy R."/>
            <person name="Gladieux P."/>
            <person name="Thoren M.H."/>
            <person name="Johannesson H."/>
        </authorList>
    </citation>
    <scope>NUCLEOTIDE SEQUENCE</scope>
    <source>
        <strain evidence="1">CBS 626.80</strain>
    </source>
</reference>
<evidence type="ECO:0000313" key="2">
    <source>
        <dbReference type="Proteomes" id="UP001303222"/>
    </source>
</evidence>
<dbReference type="Proteomes" id="UP001303222">
    <property type="component" value="Unassembled WGS sequence"/>
</dbReference>
<sequence length="140" mass="15411">AASLFSRYGICHLYKARQGGMMCTSCRDAGVERLGRRVQKLLRQASVNYQAATDAVHTIMEEANVQTSLREVRKADATCRQAWTIVRDAEELVFCMENTHVHTETSVAATAELVQVLDKAAEVVELVRNAFAAVAARVIA</sequence>
<organism evidence="1 2">
    <name type="scientific">Pseudoneurospora amorphoporcata</name>
    <dbReference type="NCBI Taxonomy" id="241081"/>
    <lineage>
        <taxon>Eukaryota</taxon>
        <taxon>Fungi</taxon>
        <taxon>Dikarya</taxon>
        <taxon>Ascomycota</taxon>
        <taxon>Pezizomycotina</taxon>
        <taxon>Sordariomycetes</taxon>
        <taxon>Sordariomycetidae</taxon>
        <taxon>Sordariales</taxon>
        <taxon>Sordariaceae</taxon>
        <taxon>Pseudoneurospora</taxon>
    </lineage>
</organism>
<reference evidence="1" key="1">
    <citation type="journal article" date="2023" name="Mol. Phylogenet. Evol.">
        <title>Genome-scale phylogeny and comparative genomics of the fungal order Sordariales.</title>
        <authorList>
            <person name="Hensen N."/>
            <person name="Bonometti L."/>
            <person name="Westerberg I."/>
            <person name="Brannstrom I.O."/>
            <person name="Guillou S."/>
            <person name="Cros-Aarteil S."/>
            <person name="Calhoun S."/>
            <person name="Haridas S."/>
            <person name="Kuo A."/>
            <person name="Mondo S."/>
            <person name="Pangilinan J."/>
            <person name="Riley R."/>
            <person name="LaButti K."/>
            <person name="Andreopoulos B."/>
            <person name="Lipzen A."/>
            <person name="Chen C."/>
            <person name="Yan M."/>
            <person name="Daum C."/>
            <person name="Ng V."/>
            <person name="Clum A."/>
            <person name="Steindorff A."/>
            <person name="Ohm R.A."/>
            <person name="Martin F."/>
            <person name="Silar P."/>
            <person name="Natvig D.O."/>
            <person name="Lalanne C."/>
            <person name="Gautier V."/>
            <person name="Ament-Velasquez S.L."/>
            <person name="Kruys A."/>
            <person name="Hutchinson M.I."/>
            <person name="Powell A.J."/>
            <person name="Barry K."/>
            <person name="Miller A.N."/>
            <person name="Grigoriev I.V."/>
            <person name="Debuchy R."/>
            <person name="Gladieux P."/>
            <person name="Hiltunen Thoren M."/>
            <person name="Johannesson H."/>
        </authorList>
    </citation>
    <scope>NUCLEOTIDE SEQUENCE</scope>
    <source>
        <strain evidence="1">CBS 626.80</strain>
    </source>
</reference>
<dbReference type="AlphaFoldDB" id="A0AAN6NIX1"/>
<proteinExistence type="predicted"/>
<accession>A0AAN6NIX1</accession>
<gene>
    <name evidence="1" type="ORF">QBC32DRAFT_225726</name>
</gene>
<protein>
    <submittedName>
        <fullName evidence="1">Uncharacterized protein</fullName>
    </submittedName>
</protein>